<organism evidence="1 2">
    <name type="scientific">Pedobacter steynii</name>
    <dbReference type="NCBI Taxonomy" id="430522"/>
    <lineage>
        <taxon>Bacteria</taxon>
        <taxon>Pseudomonadati</taxon>
        <taxon>Bacteroidota</taxon>
        <taxon>Sphingobacteriia</taxon>
        <taxon>Sphingobacteriales</taxon>
        <taxon>Sphingobacteriaceae</taxon>
        <taxon>Pedobacter</taxon>
    </lineage>
</organism>
<protein>
    <submittedName>
        <fullName evidence="1">Uncharacterized protein</fullName>
    </submittedName>
</protein>
<keyword evidence="2" id="KW-1185">Reference proteome</keyword>
<name>A0A1D7QIF6_9SPHI</name>
<dbReference type="AlphaFoldDB" id="A0A1D7QIF6"/>
<reference evidence="1 2" key="1">
    <citation type="submission" date="2016-08" db="EMBL/GenBank/DDBJ databases">
        <authorList>
            <person name="Seilhamer J.J."/>
        </authorList>
    </citation>
    <scope>NUCLEOTIDE SEQUENCE [LARGE SCALE GENOMIC DNA]</scope>
    <source>
        <strain evidence="1 2">DX4</strain>
    </source>
</reference>
<dbReference type="OrthoDB" id="620967at2"/>
<dbReference type="RefSeq" id="WP_069380121.1">
    <property type="nucleotide sequence ID" value="NZ_CP017141.1"/>
</dbReference>
<dbReference type="EMBL" id="CP017141">
    <property type="protein sequence ID" value="AOM78456.1"/>
    <property type="molecule type" value="Genomic_DNA"/>
</dbReference>
<proteinExistence type="predicted"/>
<sequence length="446" mass="51397">MDFFSLVQIKEVKSKYPFLQQYEGFDLYDDWNEEDYFLLANGDVHIDGHFYLDIFEEEVKRWLNRTLVPKQLNANLRIEGILINGNIVCKGCVINKEGDYGPFVYVGENITCQSLLLGGSYVIVNGNVTAQEVVMTDYNHGHFACEGTVYAPVFIANDHNTYVKQHVNERFYYHDRSADHPEENNCYEDEESGENFFSKELAQHVDNPLTQTFEDLLMDLEGGEFVLKGQTGTLKDAAYWQKKVEQNYRNLKRVPSAYKTESLCLHALKNTFYALPFVPEKYITEDLCRQLVEKNGFAIKEIPERFISPELCMLAAQKGTMLQFIPAQFITAELIIAVFTNSKSEPDINDVPASFITEDLLMRYLMLGKGLWLDKTCKENKINKIVVIKRVIDAGITYVDTIFANHCSREAFDYAKLRYDGPGYQQDWNAYINKYRNKLGRIGIVV</sequence>
<evidence type="ECO:0000313" key="2">
    <source>
        <dbReference type="Proteomes" id="UP000094313"/>
    </source>
</evidence>
<dbReference type="Proteomes" id="UP000094313">
    <property type="component" value="Chromosome"/>
</dbReference>
<dbReference type="KEGG" id="psty:BFS30_15490"/>
<gene>
    <name evidence="1" type="ORF">BFS30_15490</name>
</gene>
<accession>A0A1D7QIF6</accession>
<evidence type="ECO:0000313" key="1">
    <source>
        <dbReference type="EMBL" id="AOM78456.1"/>
    </source>
</evidence>